<gene>
    <name evidence="1" type="ORF">JOC48_003747</name>
</gene>
<dbReference type="EMBL" id="JAFBDR010000028">
    <property type="protein sequence ID" value="MBM7573196.1"/>
    <property type="molecule type" value="Genomic_DNA"/>
</dbReference>
<organism evidence="1 2">
    <name type="scientific">Aquibacillus albus</name>
    <dbReference type="NCBI Taxonomy" id="1168171"/>
    <lineage>
        <taxon>Bacteria</taxon>
        <taxon>Bacillati</taxon>
        <taxon>Bacillota</taxon>
        <taxon>Bacilli</taxon>
        <taxon>Bacillales</taxon>
        <taxon>Bacillaceae</taxon>
        <taxon>Aquibacillus</taxon>
    </lineage>
</organism>
<dbReference type="RefSeq" id="WP_239584472.1">
    <property type="nucleotide sequence ID" value="NZ_JAFBDR010000028.1"/>
</dbReference>
<accession>A0ABS2N510</accession>
<dbReference type="Proteomes" id="UP001296943">
    <property type="component" value="Unassembled WGS sequence"/>
</dbReference>
<evidence type="ECO:0000313" key="1">
    <source>
        <dbReference type="EMBL" id="MBM7573196.1"/>
    </source>
</evidence>
<reference evidence="1 2" key="1">
    <citation type="submission" date="2021-01" db="EMBL/GenBank/DDBJ databases">
        <title>Genomic Encyclopedia of Type Strains, Phase IV (KMG-IV): sequencing the most valuable type-strain genomes for metagenomic binning, comparative biology and taxonomic classification.</title>
        <authorList>
            <person name="Goeker M."/>
        </authorList>
    </citation>
    <scope>NUCLEOTIDE SEQUENCE [LARGE SCALE GENOMIC DNA]</scope>
    <source>
        <strain evidence="1 2">DSM 23711</strain>
    </source>
</reference>
<name>A0ABS2N510_9BACI</name>
<protein>
    <submittedName>
        <fullName evidence="1">Lysine/ornithine N-monooxygenase</fullName>
    </submittedName>
</protein>
<proteinExistence type="predicted"/>
<comment type="caution">
    <text evidence="1">The sequence shown here is derived from an EMBL/GenBank/DDBJ whole genome shotgun (WGS) entry which is preliminary data.</text>
</comment>
<evidence type="ECO:0000313" key="2">
    <source>
        <dbReference type="Proteomes" id="UP001296943"/>
    </source>
</evidence>
<keyword evidence="2" id="KW-1185">Reference proteome</keyword>
<sequence length="33" mass="3843">MLDLLIIGAGPYRISLAVHAEYHQLLYNDNYEH</sequence>